<protein>
    <submittedName>
        <fullName evidence="1">Uncharacterized protein</fullName>
    </submittedName>
</protein>
<dbReference type="AlphaFoldDB" id="A0A7Y2JV92"/>
<evidence type="ECO:0000313" key="2">
    <source>
        <dbReference type="Proteomes" id="UP000533905"/>
    </source>
</evidence>
<dbReference type="EMBL" id="JABAIV010000001">
    <property type="protein sequence ID" value="NNG21667.1"/>
    <property type="molecule type" value="Genomic_DNA"/>
</dbReference>
<comment type="caution">
    <text evidence="1">The sequence shown here is derived from an EMBL/GenBank/DDBJ whole genome shotgun (WGS) entry which is preliminary data.</text>
</comment>
<name>A0A7Y2JV92_9BURK</name>
<keyword evidence="2" id="KW-1185">Reference proteome</keyword>
<accession>A0A7Y2JV92</accession>
<organism evidence="1 2">
    <name type="scientific">Telluria aromaticivorans</name>
    <dbReference type="NCBI Taxonomy" id="2725995"/>
    <lineage>
        <taxon>Bacteria</taxon>
        <taxon>Pseudomonadati</taxon>
        <taxon>Pseudomonadota</taxon>
        <taxon>Betaproteobacteria</taxon>
        <taxon>Burkholderiales</taxon>
        <taxon>Oxalobacteraceae</taxon>
        <taxon>Telluria group</taxon>
        <taxon>Telluria</taxon>
    </lineage>
</organism>
<dbReference type="RefSeq" id="WP_171080364.1">
    <property type="nucleotide sequence ID" value="NZ_JABAIV010000001.1"/>
</dbReference>
<sequence>MRAAIWLEKRIICRAFIEIFDDCRAVCHPAGVVLVGLMALPDDSFASSKIADGR</sequence>
<evidence type="ECO:0000313" key="1">
    <source>
        <dbReference type="EMBL" id="NNG21667.1"/>
    </source>
</evidence>
<gene>
    <name evidence="1" type="ORF">HGB41_01425</name>
</gene>
<proteinExistence type="predicted"/>
<reference evidence="1 2" key="1">
    <citation type="submission" date="2020-04" db="EMBL/GenBank/DDBJ databases">
        <title>Massilia sp. nov., a cold adapted bacteria isolated from Arctic soil.</title>
        <authorList>
            <person name="Son J."/>
            <person name="Ka J.-O."/>
        </authorList>
    </citation>
    <scope>NUCLEOTIDE SEQUENCE [LARGE SCALE GENOMIC DNA]</scope>
    <source>
        <strain evidence="1 2">ML15P13</strain>
    </source>
</reference>
<dbReference type="Proteomes" id="UP000533905">
    <property type="component" value="Unassembled WGS sequence"/>
</dbReference>